<dbReference type="Gene3D" id="1.10.20.140">
    <property type="match status" value="1"/>
</dbReference>
<keyword evidence="7 10" id="KW-0067">ATP-binding</keyword>
<dbReference type="Gene3D" id="3.40.50.300">
    <property type="entry name" value="P-loop containing nucleotide triphosphate hydrolases"/>
    <property type="match status" value="1"/>
</dbReference>
<feature type="site" description="Interaction with substrate tRNA" evidence="10">
    <location>
        <position position="100"/>
    </location>
</feature>
<keyword evidence="8 10" id="KW-0460">Magnesium</keyword>
<evidence type="ECO:0000256" key="3">
    <source>
        <dbReference type="ARBA" id="ARBA00005842"/>
    </source>
</evidence>
<evidence type="ECO:0000256" key="7">
    <source>
        <dbReference type="ARBA" id="ARBA00022840"/>
    </source>
</evidence>
<comment type="subunit">
    <text evidence="10">Monomer.</text>
</comment>
<feature type="binding site" evidence="10">
    <location>
        <begin position="11"/>
        <end position="16"/>
    </location>
    <ligand>
        <name>substrate</name>
    </ligand>
</feature>
<dbReference type="AlphaFoldDB" id="A0AAU8DKF3"/>
<evidence type="ECO:0000256" key="1">
    <source>
        <dbReference type="ARBA" id="ARBA00001946"/>
    </source>
</evidence>
<keyword evidence="6 10" id="KW-0547">Nucleotide-binding</keyword>
<evidence type="ECO:0000256" key="6">
    <source>
        <dbReference type="ARBA" id="ARBA00022741"/>
    </source>
</evidence>
<dbReference type="EC" id="2.5.1.75" evidence="10"/>
<name>A0AAU8DKF3_9ACTN</name>
<dbReference type="RefSeq" id="WP_353648073.1">
    <property type="nucleotide sequence ID" value="NZ_CP159218.1"/>
</dbReference>
<evidence type="ECO:0000256" key="2">
    <source>
        <dbReference type="ARBA" id="ARBA00003213"/>
    </source>
</evidence>
<sequence>MSRLVVVAGPTGTGKSDLAVELALRLDGEVVNADSMQLYRGMDIGTAKLPPDQRRGVPHHLLDVLDVTERASVAAYQREARAVIEQLIAAGRTPVLVGGSGLYIQSVIDEIAFPGTDPQLREHYLQRLEAEGPETLHAELDRVDPVAAQHILSSNGRRIVRALEVVALTGAPFSATMPVSGAARYGAVLLTLDLEPDTLDERLALRVHRMMDDGFSGEVEQLLGAGLREGVTASRALGYAPLIEALDGLCSLEDAVQRTISATRRFVRRQRSWFRRDGRRIDLDGARPDLAVAAVAAVTG</sequence>
<evidence type="ECO:0000256" key="11">
    <source>
        <dbReference type="RuleBase" id="RU003783"/>
    </source>
</evidence>
<evidence type="ECO:0000256" key="13">
    <source>
        <dbReference type="RuleBase" id="RU003785"/>
    </source>
</evidence>
<feature type="site" description="Interaction with substrate tRNA" evidence="10">
    <location>
        <position position="121"/>
    </location>
</feature>
<dbReference type="SUPFAM" id="SSF52540">
    <property type="entry name" value="P-loop containing nucleoside triphosphate hydrolases"/>
    <property type="match status" value="1"/>
</dbReference>
<dbReference type="InterPro" id="IPR018022">
    <property type="entry name" value="IPT"/>
</dbReference>
<evidence type="ECO:0000256" key="12">
    <source>
        <dbReference type="RuleBase" id="RU003784"/>
    </source>
</evidence>
<dbReference type="PANTHER" id="PTHR11088:SF60">
    <property type="entry name" value="TRNA DIMETHYLALLYLTRANSFERASE"/>
    <property type="match status" value="1"/>
</dbReference>
<proteinExistence type="inferred from homology"/>
<feature type="binding site" evidence="10">
    <location>
        <begin position="9"/>
        <end position="16"/>
    </location>
    <ligand>
        <name>ATP</name>
        <dbReference type="ChEBI" id="CHEBI:30616"/>
    </ligand>
</feature>
<feature type="region of interest" description="Interaction with substrate tRNA" evidence="10">
    <location>
        <begin position="34"/>
        <end position="37"/>
    </location>
</feature>
<dbReference type="GO" id="GO:0006400">
    <property type="term" value="P:tRNA modification"/>
    <property type="evidence" value="ECO:0007669"/>
    <property type="project" value="TreeGrafter"/>
</dbReference>
<dbReference type="FunFam" id="1.10.20.140:FF:000001">
    <property type="entry name" value="tRNA dimethylallyltransferase"/>
    <property type="match status" value="1"/>
</dbReference>
<keyword evidence="4 10" id="KW-0808">Transferase</keyword>
<dbReference type="NCBIfam" id="TIGR00174">
    <property type="entry name" value="miaA"/>
    <property type="match status" value="1"/>
</dbReference>
<evidence type="ECO:0000313" key="14">
    <source>
        <dbReference type="EMBL" id="XCG62458.1"/>
    </source>
</evidence>
<comment type="similarity">
    <text evidence="3 10 13">Belongs to the IPP transferase family.</text>
</comment>
<organism evidence="14">
    <name type="scientific">Nakamurella sp. A5-74</name>
    <dbReference type="NCBI Taxonomy" id="3158264"/>
    <lineage>
        <taxon>Bacteria</taxon>
        <taxon>Bacillati</taxon>
        <taxon>Actinomycetota</taxon>
        <taxon>Actinomycetes</taxon>
        <taxon>Nakamurellales</taxon>
        <taxon>Nakamurellaceae</taxon>
        <taxon>Nakamurella</taxon>
    </lineage>
</organism>
<dbReference type="GO" id="GO:0052381">
    <property type="term" value="F:tRNA dimethylallyltransferase activity"/>
    <property type="evidence" value="ECO:0007669"/>
    <property type="project" value="UniProtKB-UniRule"/>
</dbReference>
<evidence type="ECO:0000256" key="9">
    <source>
        <dbReference type="ARBA" id="ARBA00049563"/>
    </source>
</evidence>
<dbReference type="PANTHER" id="PTHR11088">
    <property type="entry name" value="TRNA DIMETHYLALLYLTRANSFERASE"/>
    <property type="match status" value="1"/>
</dbReference>
<dbReference type="InterPro" id="IPR027417">
    <property type="entry name" value="P-loop_NTPase"/>
</dbReference>
<evidence type="ECO:0000256" key="8">
    <source>
        <dbReference type="ARBA" id="ARBA00022842"/>
    </source>
</evidence>
<dbReference type="InterPro" id="IPR039657">
    <property type="entry name" value="Dimethylallyltransferase"/>
</dbReference>
<evidence type="ECO:0000256" key="5">
    <source>
        <dbReference type="ARBA" id="ARBA00022694"/>
    </source>
</evidence>
<accession>A0AAU8DKF3</accession>
<gene>
    <name evidence="10 14" type="primary">miaA</name>
    <name evidence="14" type="ORF">ABLG96_14510</name>
</gene>
<comment type="caution">
    <text evidence="10">Lacks conserved residue(s) required for the propagation of feature annotation.</text>
</comment>
<evidence type="ECO:0000256" key="4">
    <source>
        <dbReference type="ARBA" id="ARBA00022679"/>
    </source>
</evidence>
<protein>
    <recommendedName>
        <fullName evidence="10">tRNA dimethylallyltransferase</fullName>
        <ecNumber evidence="10">2.5.1.75</ecNumber>
    </recommendedName>
    <alternativeName>
        <fullName evidence="10">Dimethylallyl diphosphate:tRNA dimethylallyltransferase</fullName>
        <shortName evidence="10">DMAPP:tRNA dimethylallyltransferase</shortName>
        <shortName evidence="10">DMATase</shortName>
    </alternativeName>
    <alternativeName>
        <fullName evidence="10">Isopentenyl-diphosphate:tRNA isopentenyltransferase</fullName>
        <shortName evidence="10">IPP transferase</shortName>
        <shortName evidence="10">IPPT</shortName>
        <shortName evidence="10">IPTase</shortName>
    </alternativeName>
</protein>
<comment type="cofactor">
    <cofactor evidence="1 10">
        <name>Mg(2+)</name>
        <dbReference type="ChEBI" id="CHEBI:18420"/>
    </cofactor>
</comment>
<dbReference type="Pfam" id="PF01715">
    <property type="entry name" value="IPPT"/>
    <property type="match status" value="1"/>
</dbReference>
<dbReference type="HAMAP" id="MF_00185">
    <property type="entry name" value="IPP_trans"/>
    <property type="match status" value="1"/>
</dbReference>
<dbReference type="GO" id="GO:0005524">
    <property type="term" value="F:ATP binding"/>
    <property type="evidence" value="ECO:0007669"/>
    <property type="project" value="UniProtKB-UniRule"/>
</dbReference>
<keyword evidence="5 10" id="KW-0819">tRNA processing</keyword>
<reference evidence="14" key="1">
    <citation type="submission" date="2024-05" db="EMBL/GenBank/DDBJ databases">
        <authorList>
            <person name="Cai S.Y."/>
            <person name="Jin L.M."/>
            <person name="Li H.R."/>
        </authorList>
    </citation>
    <scope>NUCLEOTIDE SEQUENCE</scope>
    <source>
        <strain evidence="14">A5-74</strain>
    </source>
</reference>
<dbReference type="EMBL" id="CP159218">
    <property type="protein sequence ID" value="XCG62458.1"/>
    <property type="molecule type" value="Genomic_DNA"/>
</dbReference>
<comment type="function">
    <text evidence="2 10 12">Catalyzes the transfer of a dimethylallyl group onto the adenine at position 37 in tRNAs that read codons beginning with uridine, leading to the formation of N6-(dimethylallyl)adenosine (i(6)A).</text>
</comment>
<evidence type="ECO:0000256" key="10">
    <source>
        <dbReference type="HAMAP-Rule" id="MF_00185"/>
    </source>
</evidence>
<comment type="catalytic activity">
    <reaction evidence="9 10 11">
        <text>adenosine(37) in tRNA + dimethylallyl diphosphate = N(6)-dimethylallyladenosine(37) in tRNA + diphosphate</text>
        <dbReference type="Rhea" id="RHEA:26482"/>
        <dbReference type="Rhea" id="RHEA-COMP:10162"/>
        <dbReference type="Rhea" id="RHEA-COMP:10375"/>
        <dbReference type="ChEBI" id="CHEBI:33019"/>
        <dbReference type="ChEBI" id="CHEBI:57623"/>
        <dbReference type="ChEBI" id="CHEBI:74411"/>
        <dbReference type="ChEBI" id="CHEBI:74415"/>
        <dbReference type="EC" id="2.5.1.75"/>
    </reaction>
</comment>